<accession>A0AAN9FZW9</accession>
<proteinExistence type="predicted"/>
<gene>
    <name evidence="1" type="ORF">V1264_010146</name>
</gene>
<dbReference type="AlphaFoldDB" id="A0AAN9FZW9"/>
<dbReference type="Proteomes" id="UP001374579">
    <property type="component" value="Unassembled WGS sequence"/>
</dbReference>
<dbReference type="EMBL" id="JBAMIC010000024">
    <property type="protein sequence ID" value="KAK7090333.1"/>
    <property type="molecule type" value="Genomic_DNA"/>
</dbReference>
<name>A0AAN9FZW9_9CAEN</name>
<sequence>MLLSLFLPTEPFCDVWLLGADSGCTNTGGSCQTDTSACSGHYQSGLCSGAANRRCCVGADHRCTSQQGHCQADSATCSGGHYVSGLCSGASNRRCCVSGSASGCSSTQKALACEIFNSANVQAFKAHPSGVHDNAFPYNNLRDMCHGLKASRSSYACNGCHAPGGQVCLSTGLLKYLVDLKNHGKVIINELAGACHTCTSRHYSGLAVDLHNDARSAEYLHKCTAMGGWGQNEGNHIHCQFYDAPHPNGF</sequence>
<evidence type="ECO:0000313" key="2">
    <source>
        <dbReference type="Proteomes" id="UP001374579"/>
    </source>
</evidence>
<evidence type="ECO:0000313" key="1">
    <source>
        <dbReference type="EMBL" id="KAK7090333.1"/>
    </source>
</evidence>
<keyword evidence="2" id="KW-1185">Reference proteome</keyword>
<organism evidence="1 2">
    <name type="scientific">Littorina saxatilis</name>
    <dbReference type="NCBI Taxonomy" id="31220"/>
    <lineage>
        <taxon>Eukaryota</taxon>
        <taxon>Metazoa</taxon>
        <taxon>Spiralia</taxon>
        <taxon>Lophotrochozoa</taxon>
        <taxon>Mollusca</taxon>
        <taxon>Gastropoda</taxon>
        <taxon>Caenogastropoda</taxon>
        <taxon>Littorinimorpha</taxon>
        <taxon>Littorinoidea</taxon>
        <taxon>Littorinidae</taxon>
        <taxon>Littorina</taxon>
    </lineage>
</organism>
<protein>
    <submittedName>
        <fullName evidence="1">Uncharacterized protein</fullName>
    </submittedName>
</protein>
<comment type="caution">
    <text evidence="1">The sequence shown here is derived from an EMBL/GenBank/DDBJ whole genome shotgun (WGS) entry which is preliminary data.</text>
</comment>
<reference evidence="1 2" key="1">
    <citation type="submission" date="2024-02" db="EMBL/GenBank/DDBJ databases">
        <title>Chromosome-scale genome assembly of the rough periwinkle Littorina saxatilis.</title>
        <authorList>
            <person name="De Jode A."/>
            <person name="Faria R."/>
            <person name="Formenti G."/>
            <person name="Sims Y."/>
            <person name="Smith T.P."/>
            <person name="Tracey A."/>
            <person name="Wood J.M.D."/>
            <person name="Zagrodzka Z.B."/>
            <person name="Johannesson K."/>
            <person name="Butlin R.K."/>
            <person name="Leder E.H."/>
        </authorList>
    </citation>
    <scope>NUCLEOTIDE SEQUENCE [LARGE SCALE GENOMIC DNA]</scope>
    <source>
        <strain evidence="1">Snail1</strain>
        <tissue evidence="1">Muscle</tissue>
    </source>
</reference>